<proteinExistence type="predicted"/>
<dbReference type="InterPro" id="IPR046341">
    <property type="entry name" value="SET_dom_sf"/>
</dbReference>
<dbReference type="SUPFAM" id="SSF82199">
    <property type="entry name" value="SET domain"/>
    <property type="match status" value="1"/>
</dbReference>
<feature type="compositionally biased region" description="Low complexity" evidence="3">
    <location>
        <begin position="136"/>
        <end position="145"/>
    </location>
</feature>
<organism evidence="5 6">
    <name type="scientific">Cyphellophora attinorum</name>
    <dbReference type="NCBI Taxonomy" id="1664694"/>
    <lineage>
        <taxon>Eukaryota</taxon>
        <taxon>Fungi</taxon>
        <taxon>Dikarya</taxon>
        <taxon>Ascomycota</taxon>
        <taxon>Pezizomycotina</taxon>
        <taxon>Eurotiomycetes</taxon>
        <taxon>Chaetothyriomycetidae</taxon>
        <taxon>Chaetothyriales</taxon>
        <taxon>Cyphellophoraceae</taxon>
        <taxon>Cyphellophora</taxon>
    </lineage>
</organism>
<gene>
    <name evidence="5" type="ORF">AB675_3445</name>
</gene>
<dbReference type="GO" id="GO:0005634">
    <property type="term" value="C:nucleus"/>
    <property type="evidence" value="ECO:0007669"/>
    <property type="project" value="TreeGrafter"/>
</dbReference>
<evidence type="ECO:0000256" key="3">
    <source>
        <dbReference type="SAM" id="MobiDB-lite"/>
    </source>
</evidence>
<dbReference type="PROSITE" id="PS50280">
    <property type="entry name" value="SET"/>
    <property type="match status" value="1"/>
</dbReference>
<dbReference type="GeneID" id="28735376"/>
<evidence type="ECO:0000259" key="4">
    <source>
        <dbReference type="PROSITE" id="PS50280"/>
    </source>
</evidence>
<accession>A0A0N1P0X9</accession>
<evidence type="ECO:0000256" key="1">
    <source>
        <dbReference type="ARBA" id="ARBA00023015"/>
    </source>
</evidence>
<dbReference type="Proteomes" id="UP000038010">
    <property type="component" value="Unassembled WGS sequence"/>
</dbReference>
<dbReference type="InterPro" id="IPR001214">
    <property type="entry name" value="SET_dom"/>
</dbReference>
<dbReference type="Gene3D" id="2.170.270.10">
    <property type="entry name" value="SET domain"/>
    <property type="match status" value="1"/>
</dbReference>
<keyword evidence="1" id="KW-0805">Transcription regulation</keyword>
<dbReference type="PANTHER" id="PTHR45747:SF4">
    <property type="entry name" value="HISTONE-LYSINE N-METHYLTRANSFERASE E(Z)"/>
    <property type="match status" value="1"/>
</dbReference>
<evidence type="ECO:0000313" key="6">
    <source>
        <dbReference type="Proteomes" id="UP000038010"/>
    </source>
</evidence>
<feature type="region of interest" description="Disordered" evidence="3">
    <location>
        <begin position="131"/>
        <end position="276"/>
    </location>
</feature>
<keyword evidence="5" id="KW-0489">Methyltransferase</keyword>
<dbReference type="GO" id="GO:0032259">
    <property type="term" value="P:methylation"/>
    <property type="evidence" value="ECO:0007669"/>
    <property type="project" value="UniProtKB-KW"/>
</dbReference>
<reference evidence="5 6" key="1">
    <citation type="submission" date="2015-06" db="EMBL/GenBank/DDBJ databases">
        <title>Draft genome of the ant-associated black yeast Phialophora attae CBS 131958.</title>
        <authorList>
            <person name="Moreno L.F."/>
            <person name="Stielow B.J."/>
            <person name="de Hoog S."/>
            <person name="Vicente V.A."/>
            <person name="Weiss V.A."/>
            <person name="de Vries M."/>
            <person name="Cruz L.M."/>
            <person name="Souza E.M."/>
        </authorList>
    </citation>
    <scope>NUCLEOTIDE SEQUENCE [LARGE SCALE GENOMIC DNA]</scope>
    <source>
        <strain evidence="5 6">CBS 131958</strain>
    </source>
</reference>
<feature type="compositionally biased region" description="Basic and acidic residues" evidence="3">
    <location>
        <begin position="157"/>
        <end position="166"/>
    </location>
</feature>
<keyword evidence="6" id="KW-1185">Reference proteome</keyword>
<dbReference type="RefSeq" id="XP_017999665.1">
    <property type="nucleotide sequence ID" value="XM_018143496.1"/>
</dbReference>
<dbReference type="OrthoDB" id="6141102at2759"/>
<feature type="compositionally biased region" description="Acidic residues" evidence="3">
    <location>
        <begin position="218"/>
        <end position="247"/>
    </location>
</feature>
<dbReference type="STRING" id="1664694.A0A0N1P0X9"/>
<dbReference type="PANTHER" id="PTHR45747">
    <property type="entry name" value="HISTONE-LYSINE N-METHYLTRANSFERASE E(Z)"/>
    <property type="match status" value="1"/>
</dbReference>
<sequence>MAPSEVQGYGLFAGQDLKEDDFVHEYRGEIISDAESDRRGALYHLAGLEYLFTLNTEQQVDANSLGNKARFMNNSLKEANINVQGRIMLCSGQHRIGLFAKKDIEAGEELLWDYGYPEVVTEQFWERGEKSAKLKAATPRMPAAARTRKVRTPKTVKASETRRSAEDSSQSPLARRGGKRKKGGLQSSSSRASLRDEDVEFDPMMVDETALNLNDQAEQQDSDYNDEGSDEEEDEPDEEIADSDVEEEVVKDSHIGPSTGKPWEGLKKGRSRRKGQ</sequence>
<evidence type="ECO:0000256" key="2">
    <source>
        <dbReference type="ARBA" id="ARBA00023163"/>
    </source>
</evidence>
<keyword evidence="5" id="KW-0808">Transferase</keyword>
<dbReference type="AlphaFoldDB" id="A0A0N1P0X9"/>
<dbReference type="Pfam" id="PF00856">
    <property type="entry name" value="SET"/>
    <property type="match status" value="1"/>
</dbReference>
<feature type="domain" description="SET" evidence="4">
    <location>
        <begin position="1"/>
        <end position="115"/>
    </location>
</feature>
<dbReference type="SMART" id="SM00317">
    <property type="entry name" value="SET"/>
    <property type="match status" value="1"/>
</dbReference>
<dbReference type="EMBL" id="LFJN01000014">
    <property type="protein sequence ID" value="KPI39702.1"/>
    <property type="molecule type" value="Genomic_DNA"/>
</dbReference>
<dbReference type="VEuPathDB" id="FungiDB:AB675_3445"/>
<protein>
    <submittedName>
        <fullName evidence="5">Histone-lysine N-methyltransferase EZH2</fullName>
    </submittedName>
</protein>
<dbReference type="GO" id="GO:0003682">
    <property type="term" value="F:chromatin binding"/>
    <property type="evidence" value="ECO:0007669"/>
    <property type="project" value="TreeGrafter"/>
</dbReference>
<keyword evidence="2" id="KW-0804">Transcription</keyword>
<dbReference type="GO" id="GO:0046976">
    <property type="term" value="F:histone H3K27 methyltransferase activity"/>
    <property type="evidence" value="ECO:0007669"/>
    <property type="project" value="TreeGrafter"/>
</dbReference>
<dbReference type="GO" id="GO:0031507">
    <property type="term" value="P:heterochromatin formation"/>
    <property type="evidence" value="ECO:0007669"/>
    <property type="project" value="TreeGrafter"/>
</dbReference>
<comment type="caution">
    <text evidence="5">The sequence shown here is derived from an EMBL/GenBank/DDBJ whole genome shotgun (WGS) entry which is preliminary data.</text>
</comment>
<evidence type="ECO:0000313" key="5">
    <source>
        <dbReference type="EMBL" id="KPI39702.1"/>
    </source>
</evidence>
<name>A0A0N1P0X9_9EURO</name>
<dbReference type="InterPro" id="IPR045318">
    <property type="entry name" value="EZH1/2-like"/>
</dbReference>